<keyword evidence="2" id="KW-1185">Reference proteome</keyword>
<dbReference type="Proteomes" id="UP000641454">
    <property type="component" value="Unassembled WGS sequence"/>
</dbReference>
<accession>A0A923MXD9</accession>
<dbReference type="EMBL" id="JACRUL010000003">
    <property type="protein sequence ID" value="MBC5843247.1"/>
    <property type="molecule type" value="Genomic_DNA"/>
</dbReference>
<comment type="caution">
    <text evidence="1">The sequence shown here is derived from an EMBL/GenBank/DDBJ whole genome shotgun (WGS) entry which is preliminary data.</text>
</comment>
<sequence>MNTQPTNEEEIMKQILDEINKYKQNQKEFIEAIDEFFLKSNEILDNE</sequence>
<proteinExistence type="predicted"/>
<dbReference type="RefSeq" id="WP_187016943.1">
    <property type="nucleotide sequence ID" value="NZ_JACRUK010000003.1"/>
</dbReference>
<evidence type="ECO:0000313" key="2">
    <source>
        <dbReference type="Proteomes" id="UP000641454"/>
    </source>
</evidence>
<organism evidence="1 2">
    <name type="scientific">Flavobacterium muglaense</name>
    <dbReference type="NCBI Taxonomy" id="2764716"/>
    <lineage>
        <taxon>Bacteria</taxon>
        <taxon>Pseudomonadati</taxon>
        <taxon>Bacteroidota</taxon>
        <taxon>Flavobacteriia</taxon>
        <taxon>Flavobacteriales</taxon>
        <taxon>Flavobacteriaceae</taxon>
        <taxon>Flavobacterium</taxon>
    </lineage>
</organism>
<dbReference type="AlphaFoldDB" id="A0A923MXD9"/>
<reference evidence="1 2" key="1">
    <citation type="submission" date="2020-08" db="EMBL/GenBank/DDBJ databases">
        <title>Description of novel Flavobacterium F-392 isolate.</title>
        <authorList>
            <person name="Saticioglu I.B."/>
            <person name="Duman M."/>
            <person name="Altun S."/>
        </authorList>
    </citation>
    <scope>NUCLEOTIDE SEQUENCE [LARGE SCALE GENOMIC DNA]</scope>
    <source>
        <strain evidence="1 2">F-392</strain>
    </source>
</reference>
<gene>
    <name evidence="1" type="ORF">H8R25_02190</name>
</gene>
<evidence type="ECO:0000313" key="1">
    <source>
        <dbReference type="EMBL" id="MBC5843247.1"/>
    </source>
</evidence>
<protein>
    <submittedName>
        <fullName evidence="1">Uncharacterized protein</fullName>
    </submittedName>
</protein>
<name>A0A923MXD9_9FLAO</name>